<organism evidence="2 3">
    <name type="scientific">Glossina brevipalpis</name>
    <dbReference type="NCBI Taxonomy" id="37001"/>
    <lineage>
        <taxon>Eukaryota</taxon>
        <taxon>Metazoa</taxon>
        <taxon>Ecdysozoa</taxon>
        <taxon>Arthropoda</taxon>
        <taxon>Hexapoda</taxon>
        <taxon>Insecta</taxon>
        <taxon>Pterygota</taxon>
        <taxon>Neoptera</taxon>
        <taxon>Endopterygota</taxon>
        <taxon>Diptera</taxon>
        <taxon>Brachycera</taxon>
        <taxon>Muscomorpha</taxon>
        <taxon>Hippoboscoidea</taxon>
        <taxon>Glossinidae</taxon>
        <taxon>Glossina</taxon>
    </lineage>
</organism>
<reference evidence="3" key="1">
    <citation type="submission" date="2014-03" db="EMBL/GenBank/DDBJ databases">
        <authorList>
            <person name="Aksoy S."/>
            <person name="Warren W."/>
            <person name="Wilson R.K."/>
        </authorList>
    </citation>
    <scope>NUCLEOTIDE SEQUENCE [LARGE SCALE GENOMIC DNA]</scope>
    <source>
        <strain evidence="3">IAEA</strain>
    </source>
</reference>
<proteinExistence type="predicted"/>
<dbReference type="InterPro" id="IPR036728">
    <property type="entry name" value="PBP_GOBP_sf"/>
</dbReference>
<evidence type="ECO:0000256" key="1">
    <source>
        <dbReference type="SAM" id="SignalP"/>
    </source>
</evidence>
<protein>
    <submittedName>
        <fullName evidence="2">Uncharacterized protein</fullName>
    </submittedName>
</protein>
<dbReference type="InterPro" id="IPR006170">
    <property type="entry name" value="PBP/GOBP"/>
</dbReference>
<dbReference type="VEuPathDB" id="VectorBase:GBRI036199"/>
<dbReference type="Gene3D" id="1.10.238.20">
    <property type="entry name" value="Pheromone/general odorant binding protein domain"/>
    <property type="match status" value="1"/>
</dbReference>
<feature type="chain" id="PRO_5017655098" evidence="1">
    <location>
        <begin position="20"/>
        <end position="273"/>
    </location>
</feature>
<name>A0A1A9WXM1_9MUSC</name>
<dbReference type="GO" id="GO:0005549">
    <property type="term" value="F:odorant binding"/>
    <property type="evidence" value="ECO:0007669"/>
    <property type="project" value="InterPro"/>
</dbReference>
<dbReference type="CDD" id="cd23992">
    <property type="entry name" value="PBP_GOBP"/>
    <property type="match status" value="1"/>
</dbReference>
<keyword evidence="1" id="KW-0732">Signal</keyword>
<feature type="signal peptide" evidence="1">
    <location>
        <begin position="1"/>
        <end position="19"/>
    </location>
</feature>
<reference evidence="2" key="2">
    <citation type="submission" date="2020-05" db="UniProtKB">
        <authorList>
            <consortium name="EnsemblMetazoa"/>
        </authorList>
    </citation>
    <scope>IDENTIFICATION</scope>
    <source>
        <strain evidence="2">IAEA</strain>
    </source>
</reference>
<keyword evidence="3" id="KW-1185">Reference proteome</keyword>
<accession>A0A1A9WXM1</accession>
<evidence type="ECO:0000313" key="3">
    <source>
        <dbReference type="Proteomes" id="UP000091820"/>
    </source>
</evidence>
<dbReference type="AlphaFoldDB" id="A0A1A9WXM1"/>
<evidence type="ECO:0000313" key="2">
    <source>
        <dbReference type="EnsemblMetazoa" id="GBRI036199-PA"/>
    </source>
</evidence>
<dbReference type="EnsemblMetazoa" id="GBRI036199-RA">
    <property type="protein sequence ID" value="GBRI036199-PA"/>
    <property type="gene ID" value="GBRI036199"/>
</dbReference>
<dbReference type="Pfam" id="PF01395">
    <property type="entry name" value="PBP_GOBP"/>
    <property type="match status" value="1"/>
</dbReference>
<dbReference type="SUPFAM" id="SSF47565">
    <property type="entry name" value="Insect pheromone/odorant-binding proteins"/>
    <property type="match status" value="2"/>
</dbReference>
<dbReference type="Proteomes" id="UP000091820">
    <property type="component" value="Unassembled WGS sequence"/>
</dbReference>
<sequence length="273" mass="31642">MKSCFPLSITLGVITTFFAVSGHFSWEDVARLALKRTCLEQENVSEDVFPGHDVIEIFETMTRLPPEQVPHGSKCVLRCFLKTALILKDNFIINEELNQPNSYCESLANALANGDQCEFAFIYAQCAPEIINAEIGQTSSKSEMVDWQSQPYEEYEEEEQRIERECLNEENIEDRSNLRNNNAIDRFLSQIQQAPVIPRNAKCFLRCWYKKHGFLRNKFIMSIGPLPELRPLMHECNQVAREWSEKQSNNDECEFAWSFYNCVHETMESCSPK</sequence>